<evidence type="ECO:0000259" key="1">
    <source>
        <dbReference type="PROSITE" id="PS50280"/>
    </source>
</evidence>
<dbReference type="InterPro" id="IPR046341">
    <property type="entry name" value="SET_dom_sf"/>
</dbReference>
<dbReference type="CDD" id="cd20071">
    <property type="entry name" value="SET_SMYD"/>
    <property type="match status" value="1"/>
</dbReference>
<dbReference type="InterPro" id="IPR011990">
    <property type="entry name" value="TPR-like_helical_dom_sf"/>
</dbReference>
<dbReference type="InterPro" id="IPR001214">
    <property type="entry name" value="SET_dom"/>
</dbReference>
<protein>
    <recommendedName>
        <fullName evidence="1">SET domain-containing protein</fullName>
    </recommendedName>
</protein>
<dbReference type="PANTHER" id="PTHR47332:SF4">
    <property type="entry name" value="SET DOMAIN-CONTAINING PROTEIN 5"/>
    <property type="match status" value="1"/>
</dbReference>
<proteinExistence type="predicted"/>
<keyword evidence="3" id="KW-1185">Reference proteome</keyword>
<reference evidence="2" key="1">
    <citation type="submission" date="2023-03" db="EMBL/GenBank/DDBJ databases">
        <title>Massive genome expansion in bonnet fungi (Mycena s.s.) driven by repeated elements and novel gene families across ecological guilds.</title>
        <authorList>
            <consortium name="Lawrence Berkeley National Laboratory"/>
            <person name="Harder C.B."/>
            <person name="Miyauchi S."/>
            <person name="Viragh M."/>
            <person name="Kuo A."/>
            <person name="Thoen E."/>
            <person name="Andreopoulos B."/>
            <person name="Lu D."/>
            <person name="Skrede I."/>
            <person name="Drula E."/>
            <person name="Henrissat B."/>
            <person name="Morin E."/>
            <person name="Kohler A."/>
            <person name="Barry K."/>
            <person name="LaButti K."/>
            <person name="Morin E."/>
            <person name="Salamov A."/>
            <person name="Lipzen A."/>
            <person name="Mereny Z."/>
            <person name="Hegedus B."/>
            <person name="Baldrian P."/>
            <person name="Stursova M."/>
            <person name="Weitz H."/>
            <person name="Taylor A."/>
            <person name="Grigoriev I.V."/>
            <person name="Nagy L.G."/>
            <person name="Martin F."/>
            <person name="Kauserud H."/>
        </authorList>
    </citation>
    <scope>NUCLEOTIDE SEQUENCE</scope>
    <source>
        <strain evidence="2">CBHHK182m</strain>
    </source>
</reference>
<dbReference type="Gene3D" id="2.170.270.10">
    <property type="entry name" value="SET domain"/>
    <property type="match status" value="1"/>
</dbReference>
<dbReference type="EMBL" id="JARKIB010000447">
    <property type="protein sequence ID" value="KAJ7707122.1"/>
    <property type="molecule type" value="Genomic_DNA"/>
</dbReference>
<dbReference type="Pfam" id="PF00856">
    <property type="entry name" value="SET"/>
    <property type="match status" value="1"/>
</dbReference>
<dbReference type="AlphaFoldDB" id="A0AAD7GX17"/>
<accession>A0AAD7GX17</accession>
<comment type="caution">
    <text evidence="2">The sequence shown here is derived from an EMBL/GenBank/DDBJ whole genome shotgun (WGS) entry which is preliminary data.</text>
</comment>
<dbReference type="SUPFAM" id="SSF82199">
    <property type="entry name" value="SET domain"/>
    <property type="match status" value="1"/>
</dbReference>
<dbReference type="PROSITE" id="PS50280">
    <property type="entry name" value="SET"/>
    <property type="match status" value="1"/>
</dbReference>
<dbReference type="Proteomes" id="UP001215598">
    <property type="component" value="Unassembled WGS sequence"/>
</dbReference>
<dbReference type="SMART" id="SM00317">
    <property type="entry name" value="SET"/>
    <property type="match status" value="1"/>
</dbReference>
<dbReference type="Gene3D" id="1.25.40.10">
    <property type="entry name" value="Tetratricopeptide repeat domain"/>
    <property type="match status" value="1"/>
</dbReference>
<evidence type="ECO:0000313" key="2">
    <source>
        <dbReference type="EMBL" id="KAJ7707122.1"/>
    </source>
</evidence>
<evidence type="ECO:0000313" key="3">
    <source>
        <dbReference type="Proteomes" id="UP001215598"/>
    </source>
</evidence>
<organism evidence="2 3">
    <name type="scientific">Mycena metata</name>
    <dbReference type="NCBI Taxonomy" id="1033252"/>
    <lineage>
        <taxon>Eukaryota</taxon>
        <taxon>Fungi</taxon>
        <taxon>Dikarya</taxon>
        <taxon>Basidiomycota</taxon>
        <taxon>Agaricomycotina</taxon>
        <taxon>Agaricomycetes</taxon>
        <taxon>Agaricomycetidae</taxon>
        <taxon>Agaricales</taxon>
        <taxon>Marasmiineae</taxon>
        <taxon>Mycenaceae</taxon>
        <taxon>Mycena</taxon>
    </lineage>
</organism>
<sequence>MGERVVARPNSKFQFSDVCRYTDDSRIISADYRLSFPAHFLFLPSAENATLVIIDALPSVDVISDFRLWENPIRPPPLEPAFVIREVGDKGMGMFATRPIARGEPIICERPTLVLHDRLSVHKDQHHAFYESALAGLSPDAQTAISTLRNAHPETPELSRIRGIIYTNCLAVYFPHDTSRAFSALCGQLCRANHSCAPNAHYSPVVDTFECKLSAMRAIAEGEEITMAYANVAASTAERRECLLERYKFECHCTACDLPEPQATESDRRRTTIGASLGRINEGGVQESVSIARVKDLIKLAEEEGMVEEAWVLSMAGMRYAQRHHDRAEELGMELQKMNFMRMLEGNDADEFGAFAKRKGLSAEELVKTFEDSTREGLGLDYGLFEKLLAAKMAHAGSK</sequence>
<gene>
    <name evidence="2" type="ORF">B0H16DRAFT_1633821</name>
</gene>
<feature type="domain" description="SET" evidence="1">
    <location>
        <begin position="76"/>
        <end position="230"/>
    </location>
</feature>
<name>A0AAD7GX17_9AGAR</name>
<dbReference type="PANTHER" id="PTHR47332">
    <property type="entry name" value="SET DOMAIN-CONTAINING PROTEIN 5"/>
    <property type="match status" value="1"/>
</dbReference>
<dbReference type="InterPro" id="IPR053185">
    <property type="entry name" value="SET_domain_protein"/>
</dbReference>